<dbReference type="PROSITE" id="PS50005">
    <property type="entry name" value="TPR"/>
    <property type="match status" value="2"/>
</dbReference>
<evidence type="ECO:0000256" key="2">
    <source>
        <dbReference type="ARBA" id="ARBA00022803"/>
    </source>
</evidence>
<dbReference type="Gene3D" id="1.25.40.10">
    <property type="entry name" value="Tetratricopeptide repeat domain"/>
    <property type="match status" value="5"/>
</dbReference>
<accession>A0A918BZF7</accession>
<dbReference type="AlphaFoldDB" id="A0A918BZF7"/>
<name>A0A918BZF7_9DEIO</name>
<dbReference type="Proteomes" id="UP000603865">
    <property type="component" value="Unassembled WGS sequence"/>
</dbReference>
<dbReference type="PANTHER" id="PTHR45586">
    <property type="entry name" value="TPR REPEAT-CONTAINING PROTEIN PA4667"/>
    <property type="match status" value="1"/>
</dbReference>
<evidence type="ECO:0000313" key="5">
    <source>
        <dbReference type="EMBL" id="GGQ98372.1"/>
    </source>
</evidence>
<keyword evidence="4" id="KW-0732">Signal</keyword>
<dbReference type="SUPFAM" id="SSF48452">
    <property type="entry name" value="TPR-like"/>
    <property type="match status" value="2"/>
</dbReference>
<evidence type="ECO:0008006" key="7">
    <source>
        <dbReference type="Google" id="ProtNLM"/>
    </source>
</evidence>
<dbReference type="SUPFAM" id="SSF81901">
    <property type="entry name" value="HCP-like"/>
    <property type="match status" value="1"/>
</dbReference>
<feature type="chain" id="PRO_5036721663" description="Tetratricopeptide repeat protein" evidence="4">
    <location>
        <begin position="25"/>
        <end position="552"/>
    </location>
</feature>
<keyword evidence="6" id="KW-1185">Reference proteome</keyword>
<reference evidence="5" key="2">
    <citation type="submission" date="2020-09" db="EMBL/GenBank/DDBJ databases">
        <authorList>
            <person name="Sun Q."/>
            <person name="Ohkuma M."/>
        </authorList>
    </citation>
    <scope>NUCLEOTIDE SEQUENCE</scope>
    <source>
        <strain evidence="5">JCM 31311</strain>
    </source>
</reference>
<evidence type="ECO:0000256" key="3">
    <source>
        <dbReference type="PROSITE-ProRule" id="PRU00339"/>
    </source>
</evidence>
<organism evidence="5 6">
    <name type="scientific">Deinococcus ruber</name>
    <dbReference type="NCBI Taxonomy" id="1848197"/>
    <lineage>
        <taxon>Bacteria</taxon>
        <taxon>Thermotogati</taxon>
        <taxon>Deinococcota</taxon>
        <taxon>Deinococci</taxon>
        <taxon>Deinococcales</taxon>
        <taxon>Deinococcaceae</taxon>
        <taxon>Deinococcus</taxon>
    </lineage>
</organism>
<dbReference type="PANTHER" id="PTHR45586:SF14">
    <property type="entry name" value="TETRATRICOPEPTIDE TPR_2 REPEAT PROTEIN"/>
    <property type="match status" value="1"/>
</dbReference>
<dbReference type="EMBL" id="BMQL01000003">
    <property type="protein sequence ID" value="GGQ98372.1"/>
    <property type="molecule type" value="Genomic_DNA"/>
</dbReference>
<evidence type="ECO:0000313" key="6">
    <source>
        <dbReference type="Proteomes" id="UP000603865"/>
    </source>
</evidence>
<feature type="repeat" description="TPR" evidence="3">
    <location>
        <begin position="440"/>
        <end position="473"/>
    </location>
</feature>
<keyword evidence="2 3" id="KW-0802">TPR repeat</keyword>
<proteinExistence type="predicted"/>
<comment type="caution">
    <text evidence="5">The sequence shown here is derived from an EMBL/GenBank/DDBJ whole genome shotgun (WGS) entry which is preliminary data.</text>
</comment>
<evidence type="ECO:0000256" key="1">
    <source>
        <dbReference type="ARBA" id="ARBA00022737"/>
    </source>
</evidence>
<gene>
    <name evidence="5" type="ORF">GCM10008957_08400</name>
</gene>
<dbReference type="Pfam" id="PF13432">
    <property type="entry name" value="TPR_16"/>
    <property type="match status" value="4"/>
</dbReference>
<dbReference type="InterPro" id="IPR011990">
    <property type="entry name" value="TPR-like_helical_dom_sf"/>
</dbReference>
<sequence length="552" mass="57529">MSHKLPILLLSAALTFAASGQTLAQTAAEEIGVTQISTTLQQTQPTAPQIKIPAVITQAVQATNAAADALNAVPSGPALPPVVPPTPVYLAGLSTAQQSLQAGNYRQAQKQYEALVAQNYQNPQAHFGLGLSLFAQSDLNGAKFEFSQLAALDPSGFEGPYNLGVIASRQGQSAEALTQFGKAAGLARGKVTVAVMRQVLEALAGEQTRKQDYTGLVATLSEMSRAEPTDLTLQVREAQALVLSGQGTVALPVLYAVRQTDPGNVDAALLTADIYIDQKLQSRAIRELDLATAAATDGSAKGRLLLHKAELLAAVSPSKDALQAAVAATQADSRNAAAFAKLGELRFARTDRSGALSAWQAAVKLEPKNGLYRANLAVVRLSLGQLSEAAQDARSASNLSSDNATVARAQFVLGVASYRQKAYAQARSVLASSVLKAPSAEAYLWLGLTSYALKDYAGAVDALTQSNTLQPNAATRVNLGSALLAAARYSEAETVLRAVVVADASNAAAWYQLGLARRALGREAEAQTSFRTAANLGDARARSALKVKAGAP</sequence>
<dbReference type="RefSeq" id="WP_229775866.1">
    <property type="nucleotide sequence ID" value="NZ_BMQL01000003.1"/>
</dbReference>
<keyword evidence="1" id="KW-0677">Repeat</keyword>
<dbReference type="InterPro" id="IPR019734">
    <property type="entry name" value="TPR_rpt"/>
</dbReference>
<evidence type="ECO:0000256" key="4">
    <source>
        <dbReference type="SAM" id="SignalP"/>
    </source>
</evidence>
<dbReference type="Pfam" id="PF14559">
    <property type="entry name" value="TPR_19"/>
    <property type="match status" value="1"/>
</dbReference>
<protein>
    <recommendedName>
        <fullName evidence="7">Tetratricopeptide repeat protein</fullName>
    </recommendedName>
</protein>
<feature type="repeat" description="TPR" evidence="3">
    <location>
        <begin position="336"/>
        <end position="369"/>
    </location>
</feature>
<dbReference type="InterPro" id="IPR051012">
    <property type="entry name" value="CellSynth/LPSAsmb/PSIAsmb"/>
</dbReference>
<reference evidence="5" key="1">
    <citation type="journal article" date="2014" name="Int. J. Syst. Evol. Microbiol.">
        <title>Complete genome sequence of Corynebacterium casei LMG S-19264T (=DSM 44701T), isolated from a smear-ripened cheese.</title>
        <authorList>
            <consortium name="US DOE Joint Genome Institute (JGI-PGF)"/>
            <person name="Walter F."/>
            <person name="Albersmeier A."/>
            <person name="Kalinowski J."/>
            <person name="Ruckert C."/>
        </authorList>
    </citation>
    <scope>NUCLEOTIDE SEQUENCE</scope>
    <source>
        <strain evidence="5">JCM 31311</strain>
    </source>
</reference>
<feature type="signal peptide" evidence="4">
    <location>
        <begin position="1"/>
        <end position="24"/>
    </location>
</feature>
<dbReference type="SMART" id="SM00028">
    <property type="entry name" value="TPR"/>
    <property type="match status" value="7"/>
</dbReference>